<protein>
    <submittedName>
        <fullName evidence="2">Uncharacterized protein</fullName>
    </submittedName>
</protein>
<feature type="transmembrane region" description="Helical" evidence="1">
    <location>
        <begin position="38"/>
        <end position="57"/>
    </location>
</feature>
<accession>A0ABY2Z626</accession>
<proteinExistence type="predicted"/>
<dbReference type="Proteomes" id="UP000316851">
    <property type="component" value="Unassembled WGS sequence"/>
</dbReference>
<gene>
    <name evidence="2" type="ORF">FJR74_00525</name>
</gene>
<evidence type="ECO:0000313" key="2">
    <source>
        <dbReference type="EMBL" id="TPR54744.1"/>
    </source>
</evidence>
<keyword evidence="1" id="KW-0472">Membrane</keyword>
<reference evidence="2" key="1">
    <citation type="submission" date="2019-06" db="EMBL/GenBank/DDBJ databases">
        <title>Mycoplasma neophronis type strain whole genome sequence.</title>
        <authorList>
            <person name="Spergser J."/>
        </authorList>
    </citation>
    <scope>NUCLEOTIDE SEQUENCE [LARGE SCALE GENOMIC DNA]</scope>
    <source>
        <strain evidence="2">DSM 24097</strain>
    </source>
</reference>
<feature type="transmembrane region" description="Helical" evidence="1">
    <location>
        <begin position="108"/>
        <end position="129"/>
    </location>
</feature>
<comment type="caution">
    <text evidence="2">The sequence shown here is derived from an EMBL/GenBank/DDBJ whole genome shotgun (WGS) entry which is preliminary data.</text>
</comment>
<keyword evidence="1" id="KW-0812">Transmembrane</keyword>
<keyword evidence="1" id="KW-1133">Transmembrane helix</keyword>
<sequence>MEPNMSNNNKWKNKKINVKSYEVTNTKPKKELSKSWKIALTGLFLIVIPSFLIFILIGKDGWVFEQFKDYNRWAFDLPIALSVFIIQMFVVSLLIWKFKVFGSEALNFLIPVALAMNSFLVSSGDVAWFVRVLPAVGLAFVAVPVIMINKAIAKKAIEKKRAIIVAEELKNKTLLD</sequence>
<evidence type="ECO:0000256" key="1">
    <source>
        <dbReference type="SAM" id="Phobius"/>
    </source>
</evidence>
<organism evidence="2 3">
    <name type="scientific">Metamycoplasma neophronis</name>
    <dbReference type="NCBI Taxonomy" id="872983"/>
    <lineage>
        <taxon>Bacteria</taxon>
        <taxon>Bacillati</taxon>
        <taxon>Mycoplasmatota</taxon>
        <taxon>Mycoplasmoidales</taxon>
        <taxon>Metamycoplasmataceae</taxon>
        <taxon>Metamycoplasma</taxon>
    </lineage>
</organism>
<evidence type="ECO:0000313" key="3">
    <source>
        <dbReference type="Proteomes" id="UP000316851"/>
    </source>
</evidence>
<feature type="transmembrane region" description="Helical" evidence="1">
    <location>
        <begin position="135"/>
        <end position="153"/>
    </location>
</feature>
<dbReference type="EMBL" id="VHHP01000001">
    <property type="protein sequence ID" value="TPR54744.1"/>
    <property type="molecule type" value="Genomic_DNA"/>
</dbReference>
<name>A0ABY2Z626_9BACT</name>
<feature type="transmembrane region" description="Helical" evidence="1">
    <location>
        <begin position="77"/>
        <end position="96"/>
    </location>
</feature>
<keyword evidence="3" id="KW-1185">Reference proteome</keyword>